<keyword evidence="1" id="KW-0723">Serine/threonine-protein kinase</keyword>
<reference evidence="7 8" key="1">
    <citation type="journal article" date="2018" name="MBio">
        <title>Comparative Genomics Reveals the Core Gene Toolbox for the Fungus-Insect Symbiosis.</title>
        <authorList>
            <person name="Wang Y."/>
            <person name="Stata M."/>
            <person name="Wang W."/>
            <person name="Stajich J.E."/>
            <person name="White M.M."/>
            <person name="Moncalvo J.M."/>
        </authorList>
    </citation>
    <scope>NUCLEOTIDE SEQUENCE [LARGE SCALE GENOMIC DNA]</scope>
    <source>
        <strain evidence="7 8">SWE-8-4</strain>
    </source>
</reference>
<dbReference type="InterPro" id="IPR017441">
    <property type="entry name" value="Protein_kinase_ATP_BS"/>
</dbReference>
<feature type="binding site" evidence="4">
    <location>
        <position position="33"/>
    </location>
    <ligand>
        <name>ATP</name>
        <dbReference type="ChEBI" id="CHEBI:30616"/>
    </ligand>
</feature>
<dbReference type="PROSITE" id="PS00108">
    <property type="entry name" value="PROTEIN_KINASE_ST"/>
    <property type="match status" value="1"/>
</dbReference>
<evidence type="ECO:0000313" key="7">
    <source>
        <dbReference type="EMBL" id="PVU93919.1"/>
    </source>
</evidence>
<dbReference type="SMART" id="SM00220">
    <property type="entry name" value="S_TKc"/>
    <property type="match status" value="1"/>
</dbReference>
<dbReference type="EMBL" id="MBFR01000108">
    <property type="protein sequence ID" value="PVU93919.1"/>
    <property type="molecule type" value="Genomic_DNA"/>
</dbReference>
<evidence type="ECO:0000256" key="3">
    <source>
        <dbReference type="ARBA" id="ARBA00022840"/>
    </source>
</evidence>
<dbReference type="Proteomes" id="UP000245383">
    <property type="component" value="Unassembled WGS sequence"/>
</dbReference>
<dbReference type="InterPro" id="IPR008271">
    <property type="entry name" value="Ser/Thr_kinase_AS"/>
</dbReference>
<dbReference type="GO" id="GO:0004674">
    <property type="term" value="F:protein serine/threonine kinase activity"/>
    <property type="evidence" value="ECO:0007669"/>
    <property type="project" value="UniProtKB-KW"/>
</dbReference>
<dbReference type="GO" id="GO:0005524">
    <property type="term" value="F:ATP binding"/>
    <property type="evidence" value="ECO:0007669"/>
    <property type="project" value="UniProtKB-UniRule"/>
</dbReference>
<proteinExistence type="predicted"/>
<protein>
    <recommendedName>
        <fullName evidence="6">Protein kinase domain-containing protein</fullName>
    </recommendedName>
</protein>
<accession>A0A2T9YNM9</accession>
<evidence type="ECO:0000256" key="1">
    <source>
        <dbReference type="ARBA" id="ARBA00022527"/>
    </source>
</evidence>
<dbReference type="STRING" id="133385.A0A2T9YNM9"/>
<dbReference type="PROSITE" id="PS00107">
    <property type="entry name" value="PROTEIN_KINASE_ATP"/>
    <property type="match status" value="1"/>
</dbReference>
<feature type="region of interest" description="Disordered" evidence="5">
    <location>
        <begin position="476"/>
        <end position="497"/>
    </location>
</feature>
<keyword evidence="1" id="KW-0808">Transferase</keyword>
<dbReference type="OrthoDB" id="2158884at2759"/>
<dbReference type="PROSITE" id="PS50011">
    <property type="entry name" value="PROTEIN_KINASE_DOM"/>
    <property type="match status" value="1"/>
</dbReference>
<dbReference type="Gene3D" id="1.10.510.10">
    <property type="entry name" value="Transferase(Phosphotransferase) domain 1"/>
    <property type="match status" value="1"/>
</dbReference>
<keyword evidence="2 4" id="KW-0547">Nucleotide-binding</keyword>
<evidence type="ECO:0000313" key="8">
    <source>
        <dbReference type="Proteomes" id="UP000245383"/>
    </source>
</evidence>
<dbReference type="AlphaFoldDB" id="A0A2T9YNM9"/>
<dbReference type="InterPro" id="IPR050117">
    <property type="entry name" value="MAPK"/>
</dbReference>
<evidence type="ECO:0000256" key="4">
    <source>
        <dbReference type="PROSITE-ProRule" id="PRU10141"/>
    </source>
</evidence>
<sequence>MNQFKILNNLGEGAFSSVMLAVDLSSNATVAIKRMKKKHWKDSAANAEVEILSKLIHPNVVAILSSFRHEYRSYLVFECMSCNLLEYLQNTSPDLLKPKKEHKKDFDLFTISISIQILAALDYIHSNNVFHRDIKPENILISEVKNSDTQFNIVAKIADFGQAKYIGSAKTSSPTPLRFTNKITAPPTKNKPLTEYISTRWYRAPEVLISAKDYSAPIDIWATGATIAEIAIGHPLFPGINDLDQLRRIFGAVLLEPSLNDITESPLILDPIDTPISSWDEGFEAAFTKKVSLPFISENTNDSHQDLEDTVIKKLLPNLMSGVSSEVFSHIANMLTLNPNSRITACDALLDANSTFDTISKKDYSSSSSPIIKLDDLNKNKETYLSLLNKVKNKKLLSSDPESSSESVSVFNDTCSKATKYSVFDASLKNKKHSESKQFSPKKISEILEKSKKKPHSEQIAKNSIISSGSLLEYTKSSANEKDPTSGGSAESTSSTRSLNLESVLASTLKLDPKLSFSLSSQNLPQTSNNISKDSLRNSMDSYRFNSGCSTTKVDPLKLSKFKKNSNQRYIRFKARKQHSKDTRDLLDSTELDHISLANHITFENANNNNQSNSSSPKSTSFTKNKWEFSIFSNIIKSLSNSPQIEKSIITSHIGSPIMNIENNLESAFAQAFGCSENIDDKNFSNSTQTKDADKNYKLSLSNDNTSAEPSFNFNFDDFDEIKQPNIFDDFEDDHNLKYYQFFPFEEAETLPALQKKKTLHKPSYSESRTGYNKNFKLFNTSNKIIKTRDKRNNTTTGVFLSENPSSLIHYSNSDLNYVDAIDSEKNSNLNENSILRSNLNYDFNKIQNRHRKVFCSFDDSNKSIKKSSKYENYKAKYDEAVNEDSKLELDVIPKNCNNIKEKNSFTNDHNMNPLLDQEKPNLSNIKYKYSEVLFDDYKIFKTGAVKSKNEQNAADVDSTDCDNDSDQDGSKETIATDIYLQETPMVANSVLENYKPFNEFESYRDIKANTNHKNRDFDYDDDVVQSNLRPFSSYSSSDVSIFSGIEKEKIQNNSSFANLYTELDHIASKINSSPVNSKYFNLGNDILPEIKLNTDLDLSFDLSLP</sequence>
<evidence type="ECO:0000256" key="5">
    <source>
        <dbReference type="SAM" id="MobiDB-lite"/>
    </source>
</evidence>
<name>A0A2T9YNM9_9FUNG</name>
<dbReference type="SUPFAM" id="SSF56112">
    <property type="entry name" value="Protein kinase-like (PK-like)"/>
    <property type="match status" value="1"/>
</dbReference>
<dbReference type="InterPro" id="IPR000719">
    <property type="entry name" value="Prot_kinase_dom"/>
</dbReference>
<evidence type="ECO:0000259" key="6">
    <source>
        <dbReference type="PROSITE" id="PS50011"/>
    </source>
</evidence>
<feature type="compositionally biased region" description="Low complexity" evidence="5">
    <location>
        <begin position="485"/>
        <end position="497"/>
    </location>
</feature>
<dbReference type="InterPro" id="IPR011009">
    <property type="entry name" value="Kinase-like_dom_sf"/>
</dbReference>
<dbReference type="Gene3D" id="3.30.200.20">
    <property type="entry name" value="Phosphorylase Kinase, domain 1"/>
    <property type="match status" value="1"/>
</dbReference>
<gene>
    <name evidence="7" type="ORF">BB561_002940</name>
</gene>
<keyword evidence="8" id="KW-1185">Reference proteome</keyword>
<dbReference type="PANTHER" id="PTHR24055">
    <property type="entry name" value="MITOGEN-ACTIVATED PROTEIN KINASE"/>
    <property type="match status" value="1"/>
</dbReference>
<feature type="domain" description="Protein kinase" evidence="6">
    <location>
        <begin position="4"/>
        <end position="356"/>
    </location>
</feature>
<keyword evidence="3 4" id="KW-0067">ATP-binding</keyword>
<organism evidence="7 8">
    <name type="scientific">Smittium simulii</name>
    <dbReference type="NCBI Taxonomy" id="133385"/>
    <lineage>
        <taxon>Eukaryota</taxon>
        <taxon>Fungi</taxon>
        <taxon>Fungi incertae sedis</taxon>
        <taxon>Zoopagomycota</taxon>
        <taxon>Kickxellomycotina</taxon>
        <taxon>Harpellomycetes</taxon>
        <taxon>Harpellales</taxon>
        <taxon>Legeriomycetaceae</taxon>
        <taxon>Smittium</taxon>
    </lineage>
</organism>
<feature type="compositionally biased region" description="Acidic residues" evidence="5">
    <location>
        <begin position="958"/>
        <end position="968"/>
    </location>
</feature>
<dbReference type="Pfam" id="PF00069">
    <property type="entry name" value="Pkinase"/>
    <property type="match status" value="1"/>
</dbReference>
<feature type="region of interest" description="Disordered" evidence="5">
    <location>
        <begin position="950"/>
        <end position="971"/>
    </location>
</feature>
<evidence type="ECO:0000256" key="2">
    <source>
        <dbReference type="ARBA" id="ARBA00022741"/>
    </source>
</evidence>
<keyword evidence="1" id="KW-0418">Kinase</keyword>
<comment type="caution">
    <text evidence="7">The sequence shown here is derived from an EMBL/GenBank/DDBJ whole genome shotgun (WGS) entry which is preliminary data.</text>
</comment>